<keyword evidence="2" id="KW-1185">Reference proteome</keyword>
<gene>
    <name evidence="1" type="ORF">L2E82_20983</name>
</gene>
<dbReference type="Proteomes" id="UP001055811">
    <property type="component" value="Linkage Group LG04"/>
</dbReference>
<reference evidence="2" key="1">
    <citation type="journal article" date="2022" name="Mol. Ecol. Resour.">
        <title>The genomes of chicory, endive, great burdock and yacon provide insights into Asteraceae palaeo-polyploidization history and plant inulin production.</title>
        <authorList>
            <person name="Fan W."/>
            <person name="Wang S."/>
            <person name="Wang H."/>
            <person name="Wang A."/>
            <person name="Jiang F."/>
            <person name="Liu H."/>
            <person name="Zhao H."/>
            <person name="Xu D."/>
            <person name="Zhang Y."/>
        </authorList>
    </citation>
    <scope>NUCLEOTIDE SEQUENCE [LARGE SCALE GENOMIC DNA]</scope>
    <source>
        <strain evidence="2">cv. Punajuju</strain>
    </source>
</reference>
<name>A0ACB9DUM5_CICIN</name>
<dbReference type="EMBL" id="CM042012">
    <property type="protein sequence ID" value="KAI3750349.1"/>
    <property type="molecule type" value="Genomic_DNA"/>
</dbReference>
<accession>A0ACB9DUM5</accession>
<protein>
    <submittedName>
        <fullName evidence="1">Uncharacterized protein</fullName>
    </submittedName>
</protein>
<reference evidence="1 2" key="2">
    <citation type="journal article" date="2022" name="Mol. Ecol. Resour.">
        <title>The genomes of chicory, endive, great burdock and yacon provide insights into Asteraceae paleo-polyploidization history and plant inulin production.</title>
        <authorList>
            <person name="Fan W."/>
            <person name="Wang S."/>
            <person name="Wang H."/>
            <person name="Wang A."/>
            <person name="Jiang F."/>
            <person name="Liu H."/>
            <person name="Zhao H."/>
            <person name="Xu D."/>
            <person name="Zhang Y."/>
        </authorList>
    </citation>
    <scope>NUCLEOTIDE SEQUENCE [LARGE SCALE GENOMIC DNA]</scope>
    <source>
        <strain evidence="2">cv. Punajuju</strain>
        <tissue evidence="1">Leaves</tissue>
    </source>
</reference>
<proteinExistence type="predicted"/>
<organism evidence="1 2">
    <name type="scientific">Cichorium intybus</name>
    <name type="common">Chicory</name>
    <dbReference type="NCBI Taxonomy" id="13427"/>
    <lineage>
        <taxon>Eukaryota</taxon>
        <taxon>Viridiplantae</taxon>
        <taxon>Streptophyta</taxon>
        <taxon>Embryophyta</taxon>
        <taxon>Tracheophyta</taxon>
        <taxon>Spermatophyta</taxon>
        <taxon>Magnoliopsida</taxon>
        <taxon>eudicotyledons</taxon>
        <taxon>Gunneridae</taxon>
        <taxon>Pentapetalae</taxon>
        <taxon>asterids</taxon>
        <taxon>campanulids</taxon>
        <taxon>Asterales</taxon>
        <taxon>Asteraceae</taxon>
        <taxon>Cichorioideae</taxon>
        <taxon>Cichorieae</taxon>
        <taxon>Cichoriinae</taxon>
        <taxon>Cichorium</taxon>
    </lineage>
</organism>
<sequence>MDHHTPEPNIPAQNNDNLDIRGNSNKETGKKITQYHTCGYKKLNSLNSLVSNTYEYGIRRSRLRKDIIQNKKNSYKEEILQTENVAEVDDYSRSAYGATSGEGVVRTNAAVLQLLV</sequence>
<evidence type="ECO:0000313" key="2">
    <source>
        <dbReference type="Proteomes" id="UP001055811"/>
    </source>
</evidence>
<evidence type="ECO:0000313" key="1">
    <source>
        <dbReference type="EMBL" id="KAI3750349.1"/>
    </source>
</evidence>
<comment type="caution">
    <text evidence="1">The sequence shown here is derived from an EMBL/GenBank/DDBJ whole genome shotgun (WGS) entry which is preliminary data.</text>
</comment>